<feature type="signal peptide" evidence="2">
    <location>
        <begin position="1"/>
        <end position="23"/>
    </location>
</feature>
<evidence type="ECO:0000313" key="4">
    <source>
        <dbReference type="Proteomes" id="UP001151760"/>
    </source>
</evidence>
<feature type="chain" id="PRO_5046108233" evidence="2">
    <location>
        <begin position="24"/>
        <end position="595"/>
    </location>
</feature>
<evidence type="ECO:0000256" key="1">
    <source>
        <dbReference type="SAM" id="MobiDB-lite"/>
    </source>
</evidence>
<evidence type="ECO:0000256" key="2">
    <source>
        <dbReference type="SAM" id="SignalP"/>
    </source>
</evidence>
<feature type="compositionally biased region" description="Low complexity" evidence="1">
    <location>
        <begin position="200"/>
        <end position="243"/>
    </location>
</feature>
<keyword evidence="2" id="KW-0732">Signal</keyword>
<protein>
    <submittedName>
        <fullName evidence="3">Uncharacterized protein</fullName>
    </submittedName>
</protein>
<accession>A0ABQ5GS26</accession>
<dbReference type="Proteomes" id="UP001151760">
    <property type="component" value="Unassembled WGS sequence"/>
</dbReference>
<feature type="region of interest" description="Disordered" evidence="1">
    <location>
        <begin position="560"/>
        <end position="595"/>
    </location>
</feature>
<feature type="compositionally biased region" description="Low complexity" evidence="1">
    <location>
        <begin position="289"/>
        <end position="310"/>
    </location>
</feature>
<gene>
    <name evidence="3" type="ORF">Tco_1044804</name>
</gene>
<evidence type="ECO:0000313" key="3">
    <source>
        <dbReference type="EMBL" id="GJT78079.1"/>
    </source>
</evidence>
<name>A0ABQ5GS26_9ASTR</name>
<keyword evidence="4" id="KW-1185">Reference proteome</keyword>
<feature type="compositionally biased region" description="Low complexity" evidence="1">
    <location>
        <begin position="134"/>
        <end position="144"/>
    </location>
</feature>
<comment type="caution">
    <text evidence="3">The sequence shown here is derived from an EMBL/GenBank/DDBJ whole genome shotgun (WGS) entry which is preliminary data.</text>
</comment>
<feature type="compositionally biased region" description="Gly residues" evidence="1">
    <location>
        <begin position="572"/>
        <end position="582"/>
    </location>
</feature>
<organism evidence="3 4">
    <name type="scientific">Tanacetum coccineum</name>
    <dbReference type="NCBI Taxonomy" id="301880"/>
    <lineage>
        <taxon>Eukaryota</taxon>
        <taxon>Viridiplantae</taxon>
        <taxon>Streptophyta</taxon>
        <taxon>Embryophyta</taxon>
        <taxon>Tracheophyta</taxon>
        <taxon>Spermatophyta</taxon>
        <taxon>Magnoliopsida</taxon>
        <taxon>eudicotyledons</taxon>
        <taxon>Gunneridae</taxon>
        <taxon>Pentapetalae</taxon>
        <taxon>asterids</taxon>
        <taxon>campanulids</taxon>
        <taxon>Asterales</taxon>
        <taxon>Asteraceae</taxon>
        <taxon>Asteroideae</taxon>
        <taxon>Anthemideae</taxon>
        <taxon>Anthemidinae</taxon>
        <taxon>Tanacetum</taxon>
    </lineage>
</organism>
<feature type="region of interest" description="Disordered" evidence="1">
    <location>
        <begin position="121"/>
        <end position="157"/>
    </location>
</feature>
<feature type="region of interest" description="Disordered" evidence="1">
    <location>
        <begin position="194"/>
        <end position="253"/>
    </location>
</feature>
<feature type="compositionally biased region" description="Polar residues" evidence="1">
    <location>
        <begin position="244"/>
        <end position="253"/>
    </location>
</feature>
<dbReference type="EMBL" id="BQNB010018770">
    <property type="protein sequence ID" value="GJT78079.1"/>
    <property type="molecule type" value="Genomic_DNA"/>
</dbReference>
<feature type="region of interest" description="Disordered" evidence="1">
    <location>
        <begin position="283"/>
        <end position="318"/>
    </location>
</feature>
<reference evidence="3" key="1">
    <citation type="journal article" date="2022" name="Int. J. Mol. Sci.">
        <title>Draft Genome of Tanacetum Coccineum: Genomic Comparison of Closely Related Tanacetum-Family Plants.</title>
        <authorList>
            <person name="Yamashiro T."/>
            <person name="Shiraishi A."/>
            <person name="Nakayama K."/>
            <person name="Satake H."/>
        </authorList>
    </citation>
    <scope>NUCLEOTIDE SEQUENCE</scope>
</reference>
<proteinExistence type="predicted"/>
<sequence>MLSYKWDLYKLLLVHVMAAPVISISSDSSEESVGSYAIRVILFGAIPTSIPVIPVVPAEVPIVPADPLVAPEVGAVSIISPTRVLDLVDYLSSSDSDPSEDSLPPAPELPLVLPFLFSDDSKADSESEPTKVASRSSSPSGSSSHDTLAPSSEFPLAPVVAPPGIRRRLLTARKRVRPFPARRLAWRRVSHRSLDHHSSPDFNSDSSSSSASSGSSSNTSSGSPSDSLSDSSSVHSSGCDTSGQAYSGPSTRVVSPRLVYPPVITPRYSEAFRRWRSAPLSTPYPLTTSESSLGSSFKRSLDSSSPSSGLSRKRCRSPTALVPSSTHVLRSIAITLADLLPPRKRFRDSYSPEDSGEEHMEIGTTNTKADVDLGIDDGVGAYTDDGIGMAVEIVASDIREDEEEFEAEASAVGTREIAVDALVIGDISESTRGGIPDLEDTVYDIVHYMSEVPLNMITEFETAQRQLEAGQLVASIERASLSDRIRRLGRENLRVRALLSIERDRVDSLHPHMALSQDEFHQIMTITCSKMTHEAIKELINRRVEEALATYEATRVANALEAESQSQNGSDGDNGNGNGGNRNSGNGNPNENDRG</sequence>
<reference evidence="3" key="2">
    <citation type="submission" date="2022-01" db="EMBL/GenBank/DDBJ databases">
        <authorList>
            <person name="Yamashiro T."/>
            <person name="Shiraishi A."/>
            <person name="Satake H."/>
            <person name="Nakayama K."/>
        </authorList>
    </citation>
    <scope>NUCLEOTIDE SEQUENCE</scope>
</reference>